<evidence type="ECO:0000256" key="4">
    <source>
        <dbReference type="ARBA" id="ARBA00022692"/>
    </source>
</evidence>
<keyword evidence="12" id="KW-1185">Reference proteome</keyword>
<evidence type="ECO:0000256" key="2">
    <source>
        <dbReference type="ARBA" id="ARBA00022448"/>
    </source>
</evidence>
<proteinExistence type="inferred from homology"/>
<dbReference type="GO" id="GO:0005886">
    <property type="term" value="C:plasma membrane"/>
    <property type="evidence" value="ECO:0007669"/>
    <property type="project" value="UniProtKB-SubCell"/>
</dbReference>
<name>A0AAD4QRQ3_9BILA</name>
<comment type="caution">
    <text evidence="11">The sequence shown here is derived from an EMBL/GenBank/DDBJ whole genome shotgun (WGS) entry which is preliminary data.</text>
</comment>
<evidence type="ECO:0000256" key="8">
    <source>
        <dbReference type="ARBA" id="ARBA00037998"/>
    </source>
</evidence>
<evidence type="ECO:0000256" key="6">
    <source>
        <dbReference type="ARBA" id="ARBA00022989"/>
    </source>
</evidence>
<comment type="similarity">
    <text evidence="8">Belongs to the binding-protein-dependent transport system permease family. LivHM subfamily.</text>
</comment>
<keyword evidence="3" id="KW-1003">Cell membrane</keyword>
<dbReference type="PANTHER" id="PTHR11795">
    <property type="entry name" value="BRANCHED-CHAIN AMINO ACID TRANSPORT SYSTEM PERMEASE PROTEIN LIVH"/>
    <property type="match status" value="1"/>
</dbReference>
<evidence type="ECO:0000256" key="7">
    <source>
        <dbReference type="ARBA" id="ARBA00023136"/>
    </source>
</evidence>
<keyword evidence="4 10" id="KW-0812">Transmembrane</keyword>
<evidence type="ECO:0000256" key="9">
    <source>
        <dbReference type="SAM" id="MobiDB-lite"/>
    </source>
</evidence>
<evidence type="ECO:0000256" key="10">
    <source>
        <dbReference type="SAM" id="Phobius"/>
    </source>
</evidence>
<dbReference type="Pfam" id="PF02653">
    <property type="entry name" value="BPD_transp_2"/>
    <property type="match status" value="3"/>
</dbReference>
<dbReference type="InterPro" id="IPR052157">
    <property type="entry name" value="BCAA_transport_permease"/>
</dbReference>
<dbReference type="Proteomes" id="UP001201812">
    <property type="component" value="Unassembled WGS sequence"/>
</dbReference>
<evidence type="ECO:0000313" key="12">
    <source>
        <dbReference type="Proteomes" id="UP001201812"/>
    </source>
</evidence>
<evidence type="ECO:0000256" key="3">
    <source>
        <dbReference type="ARBA" id="ARBA00022475"/>
    </source>
</evidence>
<dbReference type="GO" id="GO:0006865">
    <property type="term" value="P:amino acid transport"/>
    <property type="evidence" value="ECO:0007669"/>
    <property type="project" value="UniProtKB-KW"/>
</dbReference>
<evidence type="ECO:0000313" key="11">
    <source>
        <dbReference type="EMBL" id="KAI1693393.1"/>
    </source>
</evidence>
<feature type="transmembrane region" description="Helical" evidence="10">
    <location>
        <begin position="159"/>
        <end position="180"/>
    </location>
</feature>
<keyword evidence="6 10" id="KW-1133">Transmembrane helix</keyword>
<keyword evidence="2" id="KW-0813">Transport</keyword>
<feature type="transmembrane region" description="Helical" evidence="10">
    <location>
        <begin position="315"/>
        <end position="343"/>
    </location>
</feature>
<dbReference type="EMBL" id="JAKKPZ010000634">
    <property type="protein sequence ID" value="KAI1693393.1"/>
    <property type="molecule type" value="Genomic_DNA"/>
</dbReference>
<dbReference type="CDD" id="cd06582">
    <property type="entry name" value="TM_PBP1_LivH_like"/>
    <property type="match status" value="1"/>
</dbReference>
<accession>A0AAD4QRQ3</accession>
<evidence type="ECO:0000256" key="1">
    <source>
        <dbReference type="ARBA" id="ARBA00004651"/>
    </source>
</evidence>
<comment type="subcellular location">
    <subcellularLocation>
        <location evidence="1">Cell membrane</location>
        <topology evidence="1">Multi-pass membrane protein</topology>
    </subcellularLocation>
</comment>
<dbReference type="GO" id="GO:0022857">
    <property type="term" value="F:transmembrane transporter activity"/>
    <property type="evidence" value="ECO:0007669"/>
    <property type="project" value="InterPro"/>
</dbReference>
<feature type="transmembrane region" description="Helical" evidence="10">
    <location>
        <begin position="200"/>
        <end position="221"/>
    </location>
</feature>
<protein>
    <submittedName>
        <fullName evidence="11">Branched-chain amino acid transport system / permease component domain-containing protein</fullName>
    </submittedName>
</protein>
<organism evidence="11 12">
    <name type="scientific">Ditylenchus destructor</name>
    <dbReference type="NCBI Taxonomy" id="166010"/>
    <lineage>
        <taxon>Eukaryota</taxon>
        <taxon>Metazoa</taxon>
        <taxon>Ecdysozoa</taxon>
        <taxon>Nematoda</taxon>
        <taxon>Chromadorea</taxon>
        <taxon>Rhabditida</taxon>
        <taxon>Tylenchina</taxon>
        <taxon>Tylenchomorpha</taxon>
        <taxon>Sphaerularioidea</taxon>
        <taxon>Anguinidae</taxon>
        <taxon>Anguininae</taxon>
        <taxon>Ditylenchus</taxon>
    </lineage>
</organism>
<sequence>MLGALYALFGLGLSLSLGVMKMINIAHGDLIVLGAYLCSTVMQLLGTGRSSRCSPWSPRCSSSAMGCKGVAQSRGGQGRAFAAAAHVRTLDRPAERAAGGFDLGGGVDRTASARLDGDQRGDLRGHQLADRPSHLGRQARAVADDPGTARLVGVNDRNFFALVTGFVLAVIALASVMYGIRTPFSPTAGPERLLYSFEAVVLGGLGNVWGTFVGGLIIGVAQSSVPRCRRASARSSDTWCSWSRCWRVRKGFSERVRDELARIDGRGPAAQGGQGGSRRGPAGRARRPGRGAVVHELRKPSGSSWRSSPSSAMALAWNLLAGYGGLVVVGHQMFVGVGAYALFALSNRLGINPWIMLPLATAATALFALLSALPMFRLSGAHFAVGTWVLAEMLRILTLNNEWLGAGGGMPLEALASFDRWTRNAGVYWCALVTGVGALVNRAPVLRASWAWR</sequence>
<dbReference type="PANTHER" id="PTHR11795:SF445">
    <property type="entry name" value="AMINO ACID ABC TRANSPORTER PERMEASE PROTEIN"/>
    <property type="match status" value="1"/>
</dbReference>
<feature type="transmembrane region" description="Helical" evidence="10">
    <location>
        <begin position="355"/>
        <end position="373"/>
    </location>
</feature>
<gene>
    <name evidence="11" type="ORF">DdX_20670</name>
</gene>
<dbReference type="InterPro" id="IPR001851">
    <property type="entry name" value="ABC_transp_permease"/>
</dbReference>
<evidence type="ECO:0000256" key="5">
    <source>
        <dbReference type="ARBA" id="ARBA00022970"/>
    </source>
</evidence>
<feature type="region of interest" description="Disordered" evidence="9">
    <location>
        <begin position="263"/>
        <end position="293"/>
    </location>
</feature>
<reference evidence="11" key="1">
    <citation type="submission" date="2022-01" db="EMBL/GenBank/DDBJ databases">
        <title>Genome Sequence Resource for Two Populations of Ditylenchus destructor, the Migratory Endoparasitic Phytonematode.</title>
        <authorList>
            <person name="Zhang H."/>
            <person name="Lin R."/>
            <person name="Xie B."/>
        </authorList>
    </citation>
    <scope>NUCLEOTIDE SEQUENCE</scope>
    <source>
        <strain evidence="11">BazhouSP</strain>
    </source>
</reference>
<keyword evidence="7 10" id="KW-0472">Membrane</keyword>
<dbReference type="AlphaFoldDB" id="A0AAD4QRQ3"/>
<keyword evidence="5" id="KW-0029">Amino-acid transport</keyword>